<evidence type="ECO:0000313" key="2">
    <source>
        <dbReference type="EMBL" id="HER97168.1"/>
    </source>
</evidence>
<gene>
    <name evidence="2" type="ORF">ENO59_11810</name>
</gene>
<dbReference type="PANTHER" id="PTHR41368:SF1">
    <property type="entry name" value="PROTEIN YGHO"/>
    <property type="match status" value="1"/>
</dbReference>
<dbReference type="InterPro" id="IPR000182">
    <property type="entry name" value="GNAT_dom"/>
</dbReference>
<name>A0A7V2B2P0_RHOMR</name>
<dbReference type="SUPFAM" id="SSF55729">
    <property type="entry name" value="Acyl-CoA N-acyltransferases (Nat)"/>
    <property type="match status" value="1"/>
</dbReference>
<protein>
    <recommendedName>
        <fullName evidence="1">N-acetyltransferase domain-containing protein</fullName>
    </recommendedName>
</protein>
<reference evidence="2" key="1">
    <citation type="journal article" date="2020" name="mSystems">
        <title>Genome- and Community-Level Interaction Insights into Carbon Utilization and Element Cycling Functions of Hydrothermarchaeota in Hydrothermal Sediment.</title>
        <authorList>
            <person name="Zhou Z."/>
            <person name="Liu Y."/>
            <person name="Xu W."/>
            <person name="Pan J."/>
            <person name="Luo Z.H."/>
            <person name="Li M."/>
        </authorList>
    </citation>
    <scope>NUCLEOTIDE SEQUENCE [LARGE SCALE GENOMIC DNA]</scope>
    <source>
        <strain evidence="2">SpSt-143</strain>
    </source>
</reference>
<dbReference type="InterPro" id="IPR039968">
    <property type="entry name" value="BcerS-like"/>
</dbReference>
<comment type="caution">
    <text evidence="2">The sequence shown here is derived from an EMBL/GenBank/DDBJ whole genome shotgun (WGS) entry which is preliminary data.</text>
</comment>
<dbReference type="EMBL" id="DSGB01000006">
    <property type="protein sequence ID" value="HER97168.1"/>
    <property type="molecule type" value="Genomic_DNA"/>
</dbReference>
<accession>A0A7V2B2P0</accession>
<dbReference type="Gene3D" id="3.40.630.30">
    <property type="match status" value="1"/>
</dbReference>
<sequence length="389" mass="44770">MEAATVSVHTPAAKTVRVVPVAHFWQLRRFIGFPYRLYRNHPYWVPPLRRDVAETLNPKKNPFFEHGTMQPFLALDAQGRVLGRIAAIVNGMHLKKYNDGVGFFGFFECVPDFTVAQALFDAAAEWLRHQGLRYMRGPTNPSLNDVAGLLVDGFDRAPSILMPYNPPYYATFLEQAGFRRVMTMWAYYVHKKYLKTEKLERGVALVRRRNPTITLRTLDLSRYEEEARIVLDIYNEAWSDNWGHVPMTENEFRHLARAMRQVIDPELVFILEDAGRPIAFSLIIPNLNQALRHVRNGRLFPFGLIKLLLAMQLGVVYETRMPLMGIRKAYHGRGLDALLVLETIQRGKLRGYEACEMSWVLDTNKVLLNALEHLGAVVDKAYALYERPL</sequence>
<proteinExistence type="predicted"/>
<organism evidence="2">
    <name type="scientific">Rhodothermus marinus</name>
    <name type="common">Rhodothermus obamensis</name>
    <dbReference type="NCBI Taxonomy" id="29549"/>
    <lineage>
        <taxon>Bacteria</taxon>
        <taxon>Pseudomonadati</taxon>
        <taxon>Rhodothermota</taxon>
        <taxon>Rhodothermia</taxon>
        <taxon>Rhodothermales</taxon>
        <taxon>Rhodothermaceae</taxon>
        <taxon>Rhodothermus</taxon>
    </lineage>
</organism>
<dbReference type="AlphaFoldDB" id="A0A7V2B2P0"/>
<dbReference type="PANTHER" id="PTHR41368">
    <property type="entry name" value="PROTEIN YGHO"/>
    <property type="match status" value="1"/>
</dbReference>
<dbReference type="InterPro" id="IPR016181">
    <property type="entry name" value="Acyl_CoA_acyltransferase"/>
</dbReference>
<evidence type="ECO:0000259" key="1">
    <source>
        <dbReference type="PROSITE" id="PS51186"/>
    </source>
</evidence>
<dbReference type="PROSITE" id="PS51186">
    <property type="entry name" value="GNAT"/>
    <property type="match status" value="1"/>
</dbReference>
<feature type="domain" description="N-acetyltransferase" evidence="1">
    <location>
        <begin position="213"/>
        <end position="389"/>
    </location>
</feature>
<dbReference type="GO" id="GO:0016747">
    <property type="term" value="F:acyltransferase activity, transferring groups other than amino-acyl groups"/>
    <property type="evidence" value="ECO:0007669"/>
    <property type="project" value="InterPro"/>
</dbReference>